<dbReference type="PANTHER" id="PTHR11802">
    <property type="entry name" value="SERINE PROTEASE FAMILY S10 SERINE CARBOXYPEPTIDASE"/>
    <property type="match status" value="1"/>
</dbReference>
<proteinExistence type="inferred from homology"/>
<keyword evidence="3" id="KW-0645">Protease</keyword>
<dbReference type="GO" id="GO:0016747">
    <property type="term" value="F:acyltransferase activity, transferring groups other than amino-acyl groups"/>
    <property type="evidence" value="ECO:0007669"/>
    <property type="project" value="TreeGrafter"/>
</dbReference>
<comment type="caution">
    <text evidence="3">The sequence shown here is derived from an EMBL/GenBank/DDBJ whole genome shotgun (WGS) entry which is preliminary data.</text>
</comment>
<evidence type="ECO:0000256" key="2">
    <source>
        <dbReference type="SAM" id="SignalP"/>
    </source>
</evidence>
<organism evidence="3 4">
    <name type="scientific">Lupinus albus</name>
    <name type="common">White lupine</name>
    <name type="synonym">Lupinus termis</name>
    <dbReference type="NCBI Taxonomy" id="3870"/>
    <lineage>
        <taxon>Eukaryota</taxon>
        <taxon>Viridiplantae</taxon>
        <taxon>Streptophyta</taxon>
        <taxon>Embryophyta</taxon>
        <taxon>Tracheophyta</taxon>
        <taxon>Spermatophyta</taxon>
        <taxon>Magnoliopsida</taxon>
        <taxon>eudicotyledons</taxon>
        <taxon>Gunneridae</taxon>
        <taxon>Pentapetalae</taxon>
        <taxon>rosids</taxon>
        <taxon>fabids</taxon>
        <taxon>Fabales</taxon>
        <taxon>Fabaceae</taxon>
        <taxon>Papilionoideae</taxon>
        <taxon>50 kb inversion clade</taxon>
        <taxon>genistoids sensu lato</taxon>
        <taxon>core genistoids</taxon>
        <taxon>Genisteae</taxon>
        <taxon>Lupinus</taxon>
    </lineage>
</organism>
<dbReference type="OrthoDB" id="443318at2759"/>
<keyword evidence="2" id="KW-0732">Signal</keyword>
<dbReference type="PANTHER" id="PTHR11802:SF254">
    <property type="entry name" value="SERINE CARBOXYPEPTIDASE-LIKE 20"/>
    <property type="match status" value="1"/>
</dbReference>
<dbReference type="GO" id="GO:0006508">
    <property type="term" value="P:proteolysis"/>
    <property type="evidence" value="ECO:0007669"/>
    <property type="project" value="InterPro"/>
</dbReference>
<dbReference type="AlphaFoldDB" id="A0A6A4R983"/>
<accession>A0A6A4R983</accession>
<comment type="similarity">
    <text evidence="1">Belongs to the peptidase S10 family.</text>
</comment>
<dbReference type="InterPro" id="IPR029058">
    <property type="entry name" value="AB_hydrolase_fold"/>
</dbReference>
<dbReference type="GO" id="GO:0004185">
    <property type="term" value="F:serine-type carboxypeptidase activity"/>
    <property type="evidence" value="ECO:0007669"/>
    <property type="project" value="InterPro"/>
</dbReference>
<feature type="signal peptide" evidence="2">
    <location>
        <begin position="1"/>
        <end position="20"/>
    </location>
</feature>
<keyword evidence="3" id="KW-0378">Hydrolase</keyword>
<dbReference type="Gene3D" id="3.40.50.1820">
    <property type="entry name" value="alpha/beta hydrolase"/>
    <property type="match status" value="1"/>
</dbReference>
<feature type="chain" id="PRO_5025573182" evidence="2">
    <location>
        <begin position="21"/>
        <end position="130"/>
    </location>
</feature>
<dbReference type="InterPro" id="IPR001563">
    <property type="entry name" value="Peptidase_S10"/>
</dbReference>
<evidence type="ECO:0000313" key="3">
    <source>
        <dbReference type="EMBL" id="KAE9622123.1"/>
    </source>
</evidence>
<dbReference type="EMBL" id="WOCE01000001">
    <property type="protein sequence ID" value="KAE9622123.1"/>
    <property type="molecule type" value="Genomic_DNA"/>
</dbReference>
<name>A0A6A4R983_LUPAL</name>
<reference evidence="4" key="1">
    <citation type="journal article" date="2020" name="Nat. Commun.">
        <title>Genome sequence of the cluster root forming white lupin.</title>
        <authorList>
            <person name="Hufnagel B."/>
            <person name="Marques A."/>
            <person name="Soriano A."/>
            <person name="Marques L."/>
            <person name="Divol F."/>
            <person name="Doumas P."/>
            <person name="Sallet E."/>
            <person name="Mancinotti D."/>
            <person name="Carrere S."/>
            <person name="Marande W."/>
            <person name="Arribat S."/>
            <person name="Keller J."/>
            <person name="Huneau C."/>
            <person name="Blein T."/>
            <person name="Aime D."/>
            <person name="Laguerre M."/>
            <person name="Taylor J."/>
            <person name="Schubert V."/>
            <person name="Nelson M."/>
            <person name="Geu-Flores F."/>
            <person name="Crespi M."/>
            <person name="Gallardo-Guerrero K."/>
            <person name="Delaux P.-M."/>
            <person name="Salse J."/>
            <person name="Berges H."/>
            <person name="Guyot R."/>
            <person name="Gouzy J."/>
            <person name="Peret B."/>
        </authorList>
    </citation>
    <scope>NUCLEOTIDE SEQUENCE [LARGE SCALE GENOMIC DNA]</scope>
    <source>
        <strain evidence="4">cv. Amiga</strain>
    </source>
</reference>
<evidence type="ECO:0000313" key="4">
    <source>
        <dbReference type="Proteomes" id="UP000447434"/>
    </source>
</evidence>
<gene>
    <name evidence="3" type="ORF">Lalb_Chr01g0021971</name>
</gene>
<dbReference type="Pfam" id="PF00450">
    <property type="entry name" value="Peptidase_S10"/>
    <property type="match status" value="1"/>
</dbReference>
<dbReference type="SUPFAM" id="SSF53474">
    <property type="entry name" value="alpha/beta-Hydrolases"/>
    <property type="match status" value="1"/>
</dbReference>
<dbReference type="GO" id="GO:0019748">
    <property type="term" value="P:secondary metabolic process"/>
    <property type="evidence" value="ECO:0007669"/>
    <property type="project" value="TreeGrafter"/>
</dbReference>
<protein>
    <submittedName>
        <fullName evidence="3">Putative carboxypeptidase C</fullName>
    </submittedName>
</protein>
<keyword evidence="4" id="KW-1185">Reference proteome</keyword>
<sequence length="130" mass="14516">MANFFLALLTISLSFVLTQSAPKSSLIRHVPGFNGTLPSKHYAGYVAVDKSHQKNLFYYFVVSEGQPSKDPVVLWLNGGPGCSSFDGFVYEHGPFNFKKPKTKGSLPRLQLNLYSWSKNVFGFLYMLATI</sequence>
<keyword evidence="3" id="KW-0121">Carboxypeptidase</keyword>
<evidence type="ECO:0000256" key="1">
    <source>
        <dbReference type="ARBA" id="ARBA00009431"/>
    </source>
</evidence>
<dbReference type="Proteomes" id="UP000447434">
    <property type="component" value="Chromosome 1"/>
</dbReference>